<gene>
    <name evidence="2" type="ORF">GCM10009020_28600</name>
</gene>
<feature type="transmembrane region" description="Helical" evidence="1">
    <location>
        <begin position="15"/>
        <end position="35"/>
    </location>
</feature>
<keyword evidence="1" id="KW-1133">Transmembrane helix</keyword>
<sequence length="68" mass="6975">MVGPTREEATSGRGYRPLAIAFVALVAISGATVALQAKASLLVVALSTLGGVLVGLALVLYFRWAFGL</sequence>
<dbReference type="Proteomes" id="UP001500420">
    <property type="component" value="Unassembled WGS sequence"/>
</dbReference>
<protein>
    <recommendedName>
        <fullName evidence="4">Major facilitator superfamily (MFS) profile domain-containing protein</fullName>
    </recommendedName>
</protein>
<keyword evidence="1" id="KW-0472">Membrane</keyword>
<comment type="caution">
    <text evidence="2">The sequence shown here is derived from an EMBL/GenBank/DDBJ whole genome shotgun (WGS) entry which is preliminary data.</text>
</comment>
<dbReference type="RefSeq" id="WP_343774735.1">
    <property type="nucleotide sequence ID" value="NZ_BAAADV010000007.1"/>
</dbReference>
<feature type="transmembrane region" description="Helical" evidence="1">
    <location>
        <begin position="42"/>
        <end position="64"/>
    </location>
</feature>
<dbReference type="EMBL" id="BAAADV010000007">
    <property type="protein sequence ID" value="GAA0678557.1"/>
    <property type="molecule type" value="Genomic_DNA"/>
</dbReference>
<organism evidence="2 3">
    <name type="scientific">Natronoarchaeum mannanilyticum</name>
    <dbReference type="NCBI Taxonomy" id="926360"/>
    <lineage>
        <taxon>Archaea</taxon>
        <taxon>Methanobacteriati</taxon>
        <taxon>Methanobacteriota</taxon>
        <taxon>Stenosarchaea group</taxon>
        <taxon>Halobacteria</taxon>
        <taxon>Halobacteriales</taxon>
        <taxon>Natronoarchaeaceae</taxon>
    </lineage>
</organism>
<keyword evidence="3" id="KW-1185">Reference proteome</keyword>
<evidence type="ECO:0000313" key="2">
    <source>
        <dbReference type="EMBL" id="GAA0678557.1"/>
    </source>
</evidence>
<dbReference type="AlphaFoldDB" id="A0AAV3TEG1"/>
<name>A0AAV3TEG1_9EURY</name>
<evidence type="ECO:0000313" key="3">
    <source>
        <dbReference type="Proteomes" id="UP001500420"/>
    </source>
</evidence>
<keyword evidence="1" id="KW-0812">Transmembrane</keyword>
<reference evidence="2 3" key="1">
    <citation type="journal article" date="2019" name="Int. J. Syst. Evol. Microbiol.">
        <title>The Global Catalogue of Microorganisms (GCM) 10K type strain sequencing project: providing services to taxonomists for standard genome sequencing and annotation.</title>
        <authorList>
            <consortium name="The Broad Institute Genomics Platform"/>
            <consortium name="The Broad Institute Genome Sequencing Center for Infectious Disease"/>
            <person name="Wu L."/>
            <person name="Ma J."/>
        </authorList>
    </citation>
    <scope>NUCLEOTIDE SEQUENCE [LARGE SCALE GENOMIC DNA]</scope>
    <source>
        <strain evidence="2 3">JCM 16328</strain>
    </source>
</reference>
<accession>A0AAV3TEG1</accession>
<evidence type="ECO:0000256" key="1">
    <source>
        <dbReference type="SAM" id="Phobius"/>
    </source>
</evidence>
<evidence type="ECO:0008006" key="4">
    <source>
        <dbReference type="Google" id="ProtNLM"/>
    </source>
</evidence>
<proteinExistence type="predicted"/>